<gene>
    <name evidence="2" type="ORF">PAXRUDRAFT_171692</name>
</gene>
<feature type="non-terminal residue" evidence="2">
    <location>
        <position position="1"/>
    </location>
</feature>
<reference evidence="2 3" key="1">
    <citation type="submission" date="2014-04" db="EMBL/GenBank/DDBJ databases">
        <authorList>
            <consortium name="DOE Joint Genome Institute"/>
            <person name="Kuo A."/>
            <person name="Kohler A."/>
            <person name="Jargeat P."/>
            <person name="Nagy L.G."/>
            <person name="Floudas D."/>
            <person name="Copeland A."/>
            <person name="Barry K.W."/>
            <person name="Cichocki N."/>
            <person name="Veneault-Fourrey C."/>
            <person name="LaButti K."/>
            <person name="Lindquist E.A."/>
            <person name="Lipzen A."/>
            <person name="Lundell T."/>
            <person name="Morin E."/>
            <person name="Murat C."/>
            <person name="Sun H."/>
            <person name="Tunlid A."/>
            <person name="Henrissat B."/>
            <person name="Grigoriev I.V."/>
            <person name="Hibbett D.S."/>
            <person name="Martin F."/>
            <person name="Nordberg H.P."/>
            <person name="Cantor M.N."/>
            <person name="Hua S.X."/>
        </authorList>
    </citation>
    <scope>NUCLEOTIDE SEQUENCE [LARGE SCALE GENOMIC DNA]</scope>
    <source>
        <strain evidence="2 3">Ve08.2h10</strain>
    </source>
</reference>
<keyword evidence="3" id="KW-1185">Reference proteome</keyword>
<evidence type="ECO:0000256" key="1">
    <source>
        <dbReference type="SAM" id="Coils"/>
    </source>
</evidence>
<dbReference type="Proteomes" id="UP000054538">
    <property type="component" value="Unassembled WGS sequence"/>
</dbReference>
<evidence type="ECO:0000313" key="3">
    <source>
        <dbReference type="Proteomes" id="UP000054538"/>
    </source>
</evidence>
<organism evidence="2 3">
    <name type="scientific">Paxillus rubicundulus Ve08.2h10</name>
    <dbReference type="NCBI Taxonomy" id="930991"/>
    <lineage>
        <taxon>Eukaryota</taxon>
        <taxon>Fungi</taxon>
        <taxon>Dikarya</taxon>
        <taxon>Basidiomycota</taxon>
        <taxon>Agaricomycotina</taxon>
        <taxon>Agaricomycetes</taxon>
        <taxon>Agaricomycetidae</taxon>
        <taxon>Boletales</taxon>
        <taxon>Paxilineae</taxon>
        <taxon>Paxillaceae</taxon>
        <taxon>Paxillus</taxon>
    </lineage>
</organism>
<keyword evidence="1" id="KW-0175">Coiled coil</keyword>
<dbReference type="InParanoid" id="A0A0D0DE96"/>
<name>A0A0D0DE96_9AGAM</name>
<feature type="coiled-coil region" evidence="1">
    <location>
        <begin position="54"/>
        <end position="81"/>
    </location>
</feature>
<protein>
    <submittedName>
        <fullName evidence="2">Uncharacterized protein</fullName>
    </submittedName>
</protein>
<evidence type="ECO:0000313" key="2">
    <source>
        <dbReference type="EMBL" id="KIK75800.1"/>
    </source>
</evidence>
<sequence length="101" mass="11893">LSSFPYNWDLMLADNFQGKWWDNNTGHNGNQEAYGDLWPKHASPFDSHQLQQIDEREEELLKRLEGRMEELEELDKEINHCWGRATEIHKLLGFPGTTLQP</sequence>
<dbReference type="HOGENOM" id="CLU_162165_0_0_1"/>
<proteinExistence type="predicted"/>
<reference evidence="3" key="2">
    <citation type="submission" date="2015-01" db="EMBL/GenBank/DDBJ databases">
        <title>Evolutionary Origins and Diversification of the Mycorrhizal Mutualists.</title>
        <authorList>
            <consortium name="DOE Joint Genome Institute"/>
            <consortium name="Mycorrhizal Genomics Consortium"/>
            <person name="Kohler A."/>
            <person name="Kuo A."/>
            <person name="Nagy L.G."/>
            <person name="Floudas D."/>
            <person name="Copeland A."/>
            <person name="Barry K.W."/>
            <person name="Cichocki N."/>
            <person name="Veneault-Fourrey C."/>
            <person name="LaButti K."/>
            <person name="Lindquist E.A."/>
            <person name="Lipzen A."/>
            <person name="Lundell T."/>
            <person name="Morin E."/>
            <person name="Murat C."/>
            <person name="Riley R."/>
            <person name="Ohm R."/>
            <person name="Sun H."/>
            <person name="Tunlid A."/>
            <person name="Henrissat B."/>
            <person name="Grigoriev I.V."/>
            <person name="Hibbett D.S."/>
            <person name="Martin F."/>
        </authorList>
    </citation>
    <scope>NUCLEOTIDE SEQUENCE [LARGE SCALE GENOMIC DNA]</scope>
    <source>
        <strain evidence="3">Ve08.2h10</strain>
    </source>
</reference>
<accession>A0A0D0DE96</accession>
<dbReference type="AlphaFoldDB" id="A0A0D0DE96"/>
<dbReference type="EMBL" id="KN827858">
    <property type="protein sequence ID" value="KIK75800.1"/>
    <property type="molecule type" value="Genomic_DNA"/>
</dbReference>